<name>A0A0F9G2D5_9ZZZZ</name>
<evidence type="ECO:0008006" key="3">
    <source>
        <dbReference type="Google" id="ProtNLM"/>
    </source>
</evidence>
<reference evidence="2" key="1">
    <citation type="journal article" date="2015" name="Nature">
        <title>Complex archaea that bridge the gap between prokaryotes and eukaryotes.</title>
        <authorList>
            <person name="Spang A."/>
            <person name="Saw J.H."/>
            <person name="Jorgensen S.L."/>
            <person name="Zaremba-Niedzwiedzka K."/>
            <person name="Martijn J."/>
            <person name="Lind A.E."/>
            <person name="van Eijk R."/>
            <person name="Schleper C."/>
            <person name="Guy L."/>
            <person name="Ettema T.J."/>
        </authorList>
    </citation>
    <scope>NUCLEOTIDE SEQUENCE</scope>
</reference>
<dbReference type="InterPro" id="IPR002110">
    <property type="entry name" value="Ankyrin_rpt"/>
</dbReference>
<evidence type="ECO:0000313" key="2">
    <source>
        <dbReference type="EMBL" id="KKL92834.1"/>
    </source>
</evidence>
<dbReference type="EMBL" id="LAZR01019360">
    <property type="protein sequence ID" value="KKL92834.1"/>
    <property type="molecule type" value="Genomic_DNA"/>
</dbReference>
<dbReference type="InterPro" id="IPR036770">
    <property type="entry name" value="Ankyrin_rpt-contain_sf"/>
</dbReference>
<feature type="region of interest" description="Disordered" evidence="1">
    <location>
        <begin position="73"/>
        <end position="112"/>
    </location>
</feature>
<comment type="caution">
    <text evidence="2">The sequence shown here is derived from an EMBL/GenBank/DDBJ whole genome shotgun (WGS) entry which is preliminary data.</text>
</comment>
<dbReference type="Pfam" id="PF12796">
    <property type="entry name" value="Ank_2"/>
    <property type="match status" value="1"/>
</dbReference>
<dbReference type="SUPFAM" id="SSF48403">
    <property type="entry name" value="Ankyrin repeat"/>
    <property type="match status" value="1"/>
</dbReference>
<evidence type="ECO:0000256" key="1">
    <source>
        <dbReference type="SAM" id="MobiDB-lite"/>
    </source>
</evidence>
<accession>A0A0F9G2D5</accession>
<sequence length="487" mass="54508">MCEHEPTHHEAMQWLENGATAHEPPCVHCATSTGSSYPRFAPGSERAAELRRRLWRAPARACVAIAAALIGANDGPGGVKRPKTEEPEPEEAARKRQREFEEEGEGEGERRRQRTIWEATLQRMLEFDFPPDILTELLFRLDARELSALFDVNRAMRDAVAQRLAALPGARLCPVMLHAARDGRHALLAVLRNHKEFGTFAPAALQAAAETGRVRVVRFLLEDGRADLEDNGEMRPLLSAVWHRHTRTVEALRTHQLRTLSRAWAPINAHLMAALHNNWETLEVLLRMQAFELEGLQRTAKEKPVLNNLLVTAAEHGFVEMTEKLAAITAVPEQKGDLQIVSTAAADVLGRKALALPRALSSYPSSPAFEVLLRRLNNEEKSDLADELVHVVGAREHVQLMLLLESLTDNDVGQFDEDLMEAVEGIATDKPHLHVDESVVVALLASSGHINKHLEQHFQSNPFQFSQASRRIVREWLEHVRTQARPP</sequence>
<gene>
    <name evidence="2" type="ORF">LCGC14_1880730</name>
</gene>
<feature type="compositionally biased region" description="Basic and acidic residues" evidence="1">
    <location>
        <begin position="82"/>
        <end position="94"/>
    </location>
</feature>
<organism evidence="2">
    <name type="scientific">marine sediment metagenome</name>
    <dbReference type="NCBI Taxonomy" id="412755"/>
    <lineage>
        <taxon>unclassified sequences</taxon>
        <taxon>metagenomes</taxon>
        <taxon>ecological metagenomes</taxon>
    </lineage>
</organism>
<dbReference type="AlphaFoldDB" id="A0A0F9G2D5"/>
<proteinExistence type="predicted"/>
<dbReference type="Gene3D" id="1.25.40.20">
    <property type="entry name" value="Ankyrin repeat-containing domain"/>
    <property type="match status" value="1"/>
</dbReference>
<protein>
    <recommendedName>
        <fullName evidence="3">F-box domain-containing protein</fullName>
    </recommendedName>
</protein>